<dbReference type="EMBL" id="WSQA01000015">
    <property type="protein sequence ID" value="MVZ63743.1"/>
    <property type="molecule type" value="Genomic_DNA"/>
</dbReference>
<sequence length="139" mass="16109">MQIYTCFIQPVLYWRSMATFGIASDCNALEKLRLLCNSKNARCEWTDHYMVQATGGTAQSRFFLLYPIRPVGRIFCSREQSKLCFEALGTHSVPQNHLPLQGTGKHPPKSGFYWILSKDELAEARLKWICDEWTREKET</sequence>
<comment type="caution">
    <text evidence="1">The sequence shown here is derived from an EMBL/GenBank/DDBJ whole genome shotgun (WGS) entry which is preliminary data.</text>
</comment>
<keyword evidence="2" id="KW-1185">Reference proteome</keyword>
<accession>A0A6N8L1Z3</accession>
<dbReference type="Proteomes" id="UP000435036">
    <property type="component" value="Unassembled WGS sequence"/>
</dbReference>
<gene>
    <name evidence="1" type="ORF">GQF63_17095</name>
</gene>
<dbReference type="OrthoDB" id="1048888at2"/>
<evidence type="ECO:0000313" key="1">
    <source>
        <dbReference type="EMBL" id="MVZ63743.1"/>
    </source>
</evidence>
<dbReference type="AlphaFoldDB" id="A0A6N8L1Z3"/>
<reference evidence="1 2" key="1">
    <citation type="submission" date="2019-12" db="EMBL/GenBank/DDBJ databases">
        <authorList>
            <person name="Dong K."/>
        </authorList>
    </citation>
    <scope>NUCLEOTIDE SEQUENCE [LARGE SCALE GENOMIC DNA]</scope>
    <source>
        <strain evidence="1 2">JCM 31225</strain>
    </source>
</reference>
<evidence type="ECO:0000313" key="2">
    <source>
        <dbReference type="Proteomes" id="UP000435036"/>
    </source>
</evidence>
<organism evidence="1 2">
    <name type="scientific">Sphingobacterium humi</name>
    <dbReference type="NCBI Taxonomy" id="1796905"/>
    <lineage>
        <taxon>Bacteria</taxon>
        <taxon>Pseudomonadati</taxon>
        <taxon>Bacteroidota</taxon>
        <taxon>Sphingobacteriia</taxon>
        <taxon>Sphingobacteriales</taxon>
        <taxon>Sphingobacteriaceae</taxon>
        <taxon>Sphingobacterium</taxon>
    </lineage>
</organism>
<dbReference type="RefSeq" id="WP_160370460.1">
    <property type="nucleotide sequence ID" value="NZ_WSQA01000015.1"/>
</dbReference>
<proteinExistence type="predicted"/>
<name>A0A6N8L1Z3_9SPHI</name>
<protein>
    <submittedName>
        <fullName evidence="1">Uncharacterized protein</fullName>
    </submittedName>
</protein>